<dbReference type="InterPro" id="IPR040547">
    <property type="entry name" value="CdiI"/>
</dbReference>
<dbReference type="RefSeq" id="WP_212993122.1">
    <property type="nucleotide sequence ID" value="NZ_BAABEA010000003.1"/>
</dbReference>
<comment type="caution">
    <text evidence="1">The sequence shown here is derived from an EMBL/GenBank/DDBJ whole genome shotgun (WGS) entry which is preliminary data.</text>
</comment>
<evidence type="ECO:0000313" key="1">
    <source>
        <dbReference type="EMBL" id="GIM76812.1"/>
    </source>
</evidence>
<protein>
    <submittedName>
        <fullName evidence="1">Uncharacterized protein</fullName>
    </submittedName>
</protein>
<dbReference type="EMBL" id="BOQL01000064">
    <property type="protein sequence ID" value="GIM76812.1"/>
    <property type="molecule type" value="Genomic_DNA"/>
</dbReference>
<evidence type="ECO:0000313" key="2">
    <source>
        <dbReference type="Proteomes" id="UP000681340"/>
    </source>
</evidence>
<name>A0A919VUZ7_9ACTN</name>
<gene>
    <name evidence="1" type="ORF">Aau02nite_72730</name>
</gene>
<proteinExistence type="predicted"/>
<dbReference type="Pfam" id="PF18616">
    <property type="entry name" value="CdiI_3"/>
    <property type="match status" value="1"/>
</dbReference>
<organism evidence="1 2">
    <name type="scientific">Actinoplanes auranticolor</name>
    <dbReference type="NCBI Taxonomy" id="47988"/>
    <lineage>
        <taxon>Bacteria</taxon>
        <taxon>Bacillati</taxon>
        <taxon>Actinomycetota</taxon>
        <taxon>Actinomycetes</taxon>
        <taxon>Micromonosporales</taxon>
        <taxon>Micromonosporaceae</taxon>
        <taxon>Actinoplanes</taxon>
    </lineage>
</organism>
<dbReference type="CDD" id="cd20691">
    <property type="entry name" value="CdiI_EC536-like"/>
    <property type="match status" value="1"/>
</dbReference>
<keyword evidence="2" id="KW-1185">Reference proteome</keyword>
<accession>A0A919VUZ7</accession>
<sequence>MTTIQQIEGRGWGTVPADASFLVQRCTELRRKPLEQFTVEDLRIMLGQEIAVPILLPLAVDVLAADPHAEGDYYPGDLLWAVLRLPAAAWSAMPEVRQRLAAAVAVVDLDDVHLPEGAHDAVASLLRTTA</sequence>
<reference evidence="1" key="1">
    <citation type="submission" date="2021-03" db="EMBL/GenBank/DDBJ databases">
        <title>Whole genome shotgun sequence of Actinoplanes auranticolor NBRC 12245.</title>
        <authorList>
            <person name="Komaki H."/>
            <person name="Tamura T."/>
        </authorList>
    </citation>
    <scope>NUCLEOTIDE SEQUENCE</scope>
    <source>
        <strain evidence="1">NBRC 12245</strain>
    </source>
</reference>
<dbReference type="AlphaFoldDB" id="A0A919VUZ7"/>
<dbReference type="Proteomes" id="UP000681340">
    <property type="component" value="Unassembled WGS sequence"/>
</dbReference>